<organism evidence="1 2">
    <name type="scientific">Campylobacter concisus</name>
    <dbReference type="NCBI Taxonomy" id="199"/>
    <lineage>
        <taxon>Bacteria</taxon>
        <taxon>Pseudomonadati</taxon>
        <taxon>Campylobacterota</taxon>
        <taxon>Epsilonproteobacteria</taxon>
        <taxon>Campylobacterales</taxon>
        <taxon>Campylobacteraceae</taxon>
        <taxon>Campylobacter</taxon>
    </lineage>
</organism>
<dbReference type="Proteomes" id="UP000241854">
    <property type="component" value="Chromosome"/>
</dbReference>
<name>A0A2R4NZQ6_9BACT</name>
<proteinExistence type="predicted"/>
<evidence type="ECO:0000313" key="1">
    <source>
        <dbReference type="EMBL" id="AVX43908.1"/>
    </source>
</evidence>
<reference evidence="1 2" key="1">
    <citation type="journal article" date="2018" name="Emerg. Microbes Infect.">
        <title>Genomic analysis of oral Campylobacter concisus strains identified a potential bacterial molecular marker associated with active Crohn's disease.</title>
        <authorList>
            <person name="Liu F."/>
            <person name="Ma R."/>
            <person name="Tay C.Y.A."/>
            <person name="Octavia S."/>
            <person name="Lan R."/>
            <person name="Chung H.K.L."/>
            <person name="Riordan S.M."/>
            <person name="Grimm M.C."/>
            <person name="Leong R.W."/>
            <person name="Tanaka M.M."/>
            <person name="Connor S."/>
            <person name="Zhang L."/>
        </authorList>
    </citation>
    <scope>NUCLEOTIDE SEQUENCE [LARGE SCALE GENOMIC DNA]</scope>
    <source>
        <strain evidence="1 2">P2CDO4</strain>
    </source>
</reference>
<evidence type="ECO:0000313" key="2">
    <source>
        <dbReference type="Proteomes" id="UP000241854"/>
    </source>
</evidence>
<sequence>MIVHKFIIFAIKTENKPNATQTAFACNNKILASPFLSNFSYHL</sequence>
<gene>
    <name evidence="1" type="ORF">CCS77_0847</name>
</gene>
<dbReference type="EMBL" id="CP021642">
    <property type="protein sequence ID" value="AVX43908.1"/>
    <property type="molecule type" value="Genomic_DNA"/>
</dbReference>
<accession>A0A2R4NZQ6</accession>
<protein>
    <submittedName>
        <fullName evidence="1">Uncharacterized protein</fullName>
    </submittedName>
</protein>
<dbReference type="AlphaFoldDB" id="A0A2R4NZQ6"/>